<reference evidence="2 3" key="1">
    <citation type="submission" date="2018-11" db="EMBL/GenBank/DDBJ databases">
        <title>The Potential of Streptomyces as Biocontrol Agents against the Tomato grey mould, Botrytis cinerea (Gray mold) Frontiers in Microbiology.</title>
        <authorList>
            <person name="Li D."/>
        </authorList>
    </citation>
    <scope>NUCLEOTIDE SEQUENCE [LARGE SCALE GENOMIC DNA]</scope>
    <source>
        <strain evidence="2 3">NEAU-LD23</strain>
    </source>
</reference>
<dbReference type="InterPro" id="IPR025669">
    <property type="entry name" value="AAA_dom"/>
</dbReference>
<organism evidence="2 3">
    <name type="scientific">Streptomyces botrytidirepellens</name>
    <dbReference type="NCBI Taxonomy" id="2486417"/>
    <lineage>
        <taxon>Bacteria</taxon>
        <taxon>Bacillati</taxon>
        <taxon>Actinomycetota</taxon>
        <taxon>Actinomycetes</taxon>
        <taxon>Kitasatosporales</taxon>
        <taxon>Streptomycetaceae</taxon>
        <taxon>Streptomyces</taxon>
    </lineage>
</organism>
<evidence type="ECO:0000313" key="2">
    <source>
        <dbReference type="EMBL" id="RNG26569.1"/>
    </source>
</evidence>
<name>A0A3M8WCW9_9ACTN</name>
<accession>A0A3M8WCW9</accession>
<dbReference type="PANTHER" id="PTHR13696:SF99">
    <property type="entry name" value="COBYRINIC ACID AC-DIAMIDE SYNTHASE"/>
    <property type="match status" value="1"/>
</dbReference>
<feature type="domain" description="AAA" evidence="1">
    <location>
        <begin position="42"/>
        <end position="230"/>
    </location>
</feature>
<protein>
    <submittedName>
        <fullName evidence="2">ParA family protein</fullName>
    </submittedName>
</protein>
<dbReference type="AlphaFoldDB" id="A0A3M8WCW9"/>
<comment type="caution">
    <text evidence="2">The sequence shown here is derived from an EMBL/GenBank/DDBJ whole genome shotgun (WGS) entry which is preliminary data.</text>
</comment>
<dbReference type="PANTHER" id="PTHR13696">
    <property type="entry name" value="P-LOOP CONTAINING NUCLEOSIDE TRIPHOSPHATE HYDROLASE"/>
    <property type="match status" value="1"/>
</dbReference>
<evidence type="ECO:0000259" key="1">
    <source>
        <dbReference type="Pfam" id="PF13614"/>
    </source>
</evidence>
<dbReference type="EMBL" id="RIBZ01000185">
    <property type="protein sequence ID" value="RNG26569.1"/>
    <property type="molecule type" value="Genomic_DNA"/>
</dbReference>
<dbReference type="SUPFAM" id="SSF52540">
    <property type="entry name" value="P-loop containing nucleoside triphosphate hydrolases"/>
    <property type="match status" value="1"/>
</dbReference>
<dbReference type="Proteomes" id="UP000275401">
    <property type="component" value="Unassembled WGS sequence"/>
</dbReference>
<dbReference type="InterPro" id="IPR027417">
    <property type="entry name" value="P-loop_NTPase"/>
</dbReference>
<dbReference type="InterPro" id="IPR050678">
    <property type="entry name" value="DNA_Partitioning_ATPase"/>
</dbReference>
<gene>
    <name evidence="2" type="ORF">EEJ42_14605</name>
</gene>
<keyword evidence="3" id="KW-1185">Reference proteome</keyword>
<proteinExistence type="predicted"/>
<sequence length="360" mass="39372">MELHTFESLAPRLRIVSQFTAMTSPDRLQELVQQLRPRLRNVVGVTIGKGGEGKTTTGVNLSYMLAQEQAYLAEEGHEAKPVLFIELDRNGNGRLDLNILGSEYDDDGHGFVEAVTEDKAFTVVRNVKPYLDMTVAGKANASLPTEISRLAGKHAQAPYLMLAMLLAQISHHYAWIVVDFSPGDESIQRLGLAAVTHLVTPVKNSDDAMIGGLQAVAELVADVRLINPELGIAAIGFLGFKKIDGQATSELDALRVRIEVLLEAAELDPGLVMRDHIRDSRALAVACRNNGMPARELALAANEMLMDEKGEPVPRPRYHTNNRLVEPDKALDLAEDWNTFTGDVIKRVVSRNIELQGAAA</sequence>
<evidence type="ECO:0000313" key="3">
    <source>
        <dbReference type="Proteomes" id="UP000275401"/>
    </source>
</evidence>
<dbReference type="Gene3D" id="3.40.50.300">
    <property type="entry name" value="P-loop containing nucleotide triphosphate hydrolases"/>
    <property type="match status" value="1"/>
</dbReference>
<dbReference type="Pfam" id="PF13614">
    <property type="entry name" value="AAA_31"/>
    <property type="match status" value="1"/>
</dbReference>